<feature type="domain" description="AAA+ ATPase" evidence="4">
    <location>
        <begin position="211"/>
        <end position="393"/>
    </location>
</feature>
<comment type="caution">
    <text evidence="5">The sequence shown here is derived from an EMBL/GenBank/DDBJ whole genome shotgun (WGS) entry which is preliminary data.</text>
</comment>
<reference evidence="5 6" key="1">
    <citation type="journal article" date="2013" name="Stand. Genomic Sci.">
        <title>Genomic Encyclopedia of Type Strains, Phase I: The one thousand microbial genomes (KMG-I) project.</title>
        <authorList>
            <person name="Kyrpides N.C."/>
            <person name="Woyke T."/>
            <person name="Eisen J.A."/>
            <person name="Garrity G."/>
            <person name="Lilburn T.G."/>
            <person name="Beck B.J."/>
            <person name="Whitman W.B."/>
            <person name="Hugenholtz P."/>
            <person name="Klenk H.P."/>
        </authorList>
    </citation>
    <scope>NUCLEOTIDE SEQUENCE [LARGE SCALE GENOMIC DNA]</scope>
    <source>
        <strain evidence="5 6">DSM 45044</strain>
    </source>
</reference>
<dbReference type="SUPFAM" id="SSF54211">
    <property type="entry name" value="Ribosomal protein S5 domain 2-like"/>
    <property type="match status" value="1"/>
</dbReference>
<dbReference type="InterPro" id="IPR045006">
    <property type="entry name" value="CHLI-like"/>
</dbReference>
<dbReference type="OrthoDB" id="9813147at2"/>
<dbReference type="Pfam" id="PF13541">
    <property type="entry name" value="ChlI"/>
    <property type="match status" value="1"/>
</dbReference>
<keyword evidence="2" id="KW-0547">Nucleotide-binding</keyword>
<evidence type="ECO:0000313" key="5">
    <source>
        <dbReference type="EMBL" id="TWJ14853.1"/>
    </source>
</evidence>
<protein>
    <submittedName>
        <fullName evidence="5">Magnesium chelatase family protein</fullName>
    </submittedName>
</protein>
<evidence type="ECO:0000256" key="3">
    <source>
        <dbReference type="ARBA" id="ARBA00022840"/>
    </source>
</evidence>
<dbReference type="InterPro" id="IPR003593">
    <property type="entry name" value="AAA+_ATPase"/>
</dbReference>
<dbReference type="GO" id="GO:0005524">
    <property type="term" value="F:ATP binding"/>
    <property type="evidence" value="ECO:0007669"/>
    <property type="project" value="UniProtKB-KW"/>
</dbReference>
<sequence length="510" mass="53470">MPYSTTHTVCLTGLAGQVVTVEAHIGHGPSQLVVTGLPDKTQEQARVRVRAAFENSGVPWPDGYTVVNLLPAGVPKSGPGGDLAIAAAILAATGVAPLQRCEGHVLLGELGLNGVVRPMPGMLPCLTAAGHDGLRYAVVPTANLTEAAVVPGLSVHGVDDLRQLIAWLRGTADLHTPGDAPDPPAPPRHPDLADVVGQETPKRALEIAAAGGHHVFMAGPPGTGKSMLAERLPGLLPPLDAGQALEVTAVHSVAGLLPESGGLIRRPPYSAPHHTATMPAMVGGGGHRLRPGAMSLAHHGVLFLDEAPEFRREVLDALRQPLEADEVLVCRSGGSARFPARVQLVLAANPCPCAATEPADCRCGPAVRRRYLGRLSGPLMDRIDIRLELRPVPVSAILTAEPSRNDSGSVTARVAAAREAATARWRATGETWRCNREVPGPRLRAAPFRLPPRVTRPADRMAETGLLTARGYDRVLRLAWSIADLAGHGHPTGEDVAEAAALRTGHDPPR</sequence>
<dbReference type="AlphaFoldDB" id="A0A562VAH4"/>
<proteinExistence type="inferred from homology"/>
<dbReference type="InterPro" id="IPR020568">
    <property type="entry name" value="Ribosomal_Su5_D2-typ_SF"/>
</dbReference>
<evidence type="ECO:0000256" key="1">
    <source>
        <dbReference type="ARBA" id="ARBA00006354"/>
    </source>
</evidence>
<dbReference type="NCBIfam" id="TIGR00368">
    <property type="entry name" value="YifB family Mg chelatase-like AAA ATPase"/>
    <property type="match status" value="1"/>
</dbReference>
<name>A0A562VAH4_9ACTN</name>
<keyword evidence="6" id="KW-1185">Reference proteome</keyword>
<dbReference type="InterPro" id="IPR014721">
    <property type="entry name" value="Ribsml_uS5_D2-typ_fold_subgr"/>
</dbReference>
<gene>
    <name evidence="5" type="ORF">LX16_0545</name>
</gene>
<evidence type="ECO:0000259" key="4">
    <source>
        <dbReference type="SMART" id="SM00382"/>
    </source>
</evidence>
<dbReference type="InterPro" id="IPR004482">
    <property type="entry name" value="Mg_chelat-rel"/>
</dbReference>
<dbReference type="RefSeq" id="WP_147132579.1">
    <property type="nucleotide sequence ID" value="NZ_BAABIJ010000001.1"/>
</dbReference>
<dbReference type="PRINTS" id="PR01657">
    <property type="entry name" value="MCMFAMILY"/>
</dbReference>
<dbReference type="SMART" id="SM00382">
    <property type="entry name" value="AAA"/>
    <property type="match status" value="1"/>
</dbReference>
<dbReference type="Pfam" id="PF01078">
    <property type="entry name" value="Mg_chelatase"/>
    <property type="match status" value="1"/>
</dbReference>
<evidence type="ECO:0000313" key="6">
    <source>
        <dbReference type="Proteomes" id="UP000321617"/>
    </source>
</evidence>
<evidence type="ECO:0000256" key="2">
    <source>
        <dbReference type="ARBA" id="ARBA00022741"/>
    </source>
</evidence>
<dbReference type="Gene3D" id="3.30.230.10">
    <property type="match status" value="1"/>
</dbReference>
<dbReference type="Proteomes" id="UP000321617">
    <property type="component" value="Unassembled WGS sequence"/>
</dbReference>
<organism evidence="5 6">
    <name type="scientific">Stackebrandtia albiflava</name>
    <dbReference type="NCBI Taxonomy" id="406432"/>
    <lineage>
        <taxon>Bacteria</taxon>
        <taxon>Bacillati</taxon>
        <taxon>Actinomycetota</taxon>
        <taxon>Actinomycetes</taxon>
        <taxon>Glycomycetales</taxon>
        <taxon>Glycomycetaceae</taxon>
        <taxon>Stackebrandtia</taxon>
    </lineage>
</organism>
<dbReference type="InterPro" id="IPR027417">
    <property type="entry name" value="P-loop_NTPase"/>
</dbReference>
<dbReference type="InterPro" id="IPR000523">
    <property type="entry name" value="Mg_chelatse_chII-like_cat_dom"/>
</dbReference>
<dbReference type="GO" id="GO:0003677">
    <property type="term" value="F:DNA binding"/>
    <property type="evidence" value="ECO:0007669"/>
    <property type="project" value="InterPro"/>
</dbReference>
<comment type="similarity">
    <text evidence="1">Belongs to the Mg-chelatase subunits D/I family. ComM subfamily.</text>
</comment>
<dbReference type="SUPFAM" id="SSF52540">
    <property type="entry name" value="P-loop containing nucleoside triphosphate hydrolases"/>
    <property type="match status" value="1"/>
</dbReference>
<dbReference type="EMBL" id="VLLL01000005">
    <property type="protein sequence ID" value="TWJ14853.1"/>
    <property type="molecule type" value="Genomic_DNA"/>
</dbReference>
<dbReference type="CDD" id="cd00009">
    <property type="entry name" value="AAA"/>
    <property type="match status" value="1"/>
</dbReference>
<dbReference type="InterPro" id="IPR025158">
    <property type="entry name" value="Mg_chelat-rel_C"/>
</dbReference>
<dbReference type="Gene3D" id="3.40.50.300">
    <property type="entry name" value="P-loop containing nucleotide triphosphate hydrolases"/>
    <property type="match status" value="1"/>
</dbReference>
<dbReference type="Pfam" id="PF13335">
    <property type="entry name" value="Mg_chelatase_C"/>
    <property type="match status" value="1"/>
</dbReference>
<keyword evidence="3" id="KW-0067">ATP-binding</keyword>
<dbReference type="PANTHER" id="PTHR32039">
    <property type="entry name" value="MAGNESIUM-CHELATASE SUBUNIT CHLI"/>
    <property type="match status" value="1"/>
</dbReference>
<dbReference type="InterPro" id="IPR001208">
    <property type="entry name" value="MCM_dom"/>
</dbReference>
<accession>A0A562VAH4</accession>
<dbReference type="PANTHER" id="PTHR32039:SF7">
    <property type="entry name" value="COMPETENCE PROTEIN COMM"/>
    <property type="match status" value="1"/>
</dbReference>